<name>A0A1W1EBJ8_9ZZZZ</name>
<sequence>MFEKIEKVIKEIETSENIDTESKPLIIEKIKEWRSEDSAISEISVKLENWWIEVEPIFAEMGLI</sequence>
<dbReference type="EMBL" id="FPKX01000005">
    <property type="protein sequence ID" value="SFZ97410.1"/>
    <property type="molecule type" value="Genomic_DNA"/>
</dbReference>
<proteinExistence type="predicted"/>
<organism evidence="1">
    <name type="scientific">hydrothermal vent metagenome</name>
    <dbReference type="NCBI Taxonomy" id="652676"/>
    <lineage>
        <taxon>unclassified sequences</taxon>
        <taxon>metagenomes</taxon>
        <taxon>ecological metagenomes</taxon>
    </lineage>
</organism>
<dbReference type="AlphaFoldDB" id="A0A1W1EBJ8"/>
<protein>
    <submittedName>
        <fullName evidence="1">Uncharacterized protein</fullName>
    </submittedName>
</protein>
<reference evidence="1" key="1">
    <citation type="submission" date="2016-10" db="EMBL/GenBank/DDBJ databases">
        <authorList>
            <person name="de Groot N.N."/>
        </authorList>
    </citation>
    <scope>NUCLEOTIDE SEQUENCE</scope>
</reference>
<accession>A0A1W1EBJ8</accession>
<gene>
    <name evidence="1" type="ORF">MNB_SV-5-1729</name>
</gene>
<evidence type="ECO:0000313" key="1">
    <source>
        <dbReference type="EMBL" id="SFZ97410.1"/>
    </source>
</evidence>